<feature type="transmembrane region" description="Helical" evidence="7">
    <location>
        <begin position="133"/>
        <end position="152"/>
    </location>
</feature>
<accession>A0AA36HV47</accession>
<protein>
    <submittedName>
        <fullName evidence="8">Uncharacterized protein</fullName>
    </submittedName>
</protein>
<feature type="transmembrane region" description="Helical" evidence="7">
    <location>
        <begin position="38"/>
        <end position="67"/>
    </location>
</feature>
<dbReference type="GO" id="GO:0008519">
    <property type="term" value="F:ammonium channel activity"/>
    <property type="evidence" value="ECO:0007669"/>
    <property type="project" value="InterPro"/>
</dbReference>
<dbReference type="InterPro" id="IPR001905">
    <property type="entry name" value="Ammonium_transpt"/>
</dbReference>
<reference evidence="8" key="1">
    <citation type="submission" date="2023-08" db="EMBL/GenBank/DDBJ databases">
        <authorList>
            <person name="Chen Y."/>
            <person name="Shah S."/>
            <person name="Dougan E. K."/>
            <person name="Thang M."/>
            <person name="Chan C."/>
        </authorList>
    </citation>
    <scope>NUCLEOTIDE SEQUENCE</scope>
</reference>
<keyword evidence="2" id="KW-0813">Transport</keyword>
<evidence type="ECO:0000256" key="7">
    <source>
        <dbReference type="SAM" id="Phobius"/>
    </source>
</evidence>
<dbReference type="PANTHER" id="PTHR43029">
    <property type="entry name" value="AMMONIUM TRANSPORTER MEP2"/>
    <property type="match status" value="1"/>
</dbReference>
<evidence type="ECO:0000256" key="6">
    <source>
        <dbReference type="ARBA" id="ARBA00023177"/>
    </source>
</evidence>
<comment type="caution">
    <text evidence="8">The sequence shown here is derived from an EMBL/GenBank/DDBJ whole genome shotgun (WGS) entry which is preliminary data.</text>
</comment>
<gene>
    <name evidence="8" type="ORF">EVOR1521_LOCUS5101</name>
</gene>
<keyword evidence="3 7" id="KW-0812">Transmembrane</keyword>
<feature type="transmembrane region" description="Helical" evidence="7">
    <location>
        <begin position="103"/>
        <end position="121"/>
    </location>
</feature>
<evidence type="ECO:0000313" key="9">
    <source>
        <dbReference type="Proteomes" id="UP001178507"/>
    </source>
</evidence>
<dbReference type="GO" id="GO:0005886">
    <property type="term" value="C:plasma membrane"/>
    <property type="evidence" value="ECO:0007669"/>
    <property type="project" value="TreeGrafter"/>
</dbReference>
<dbReference type="AlphaFoldDB" id="A0AA36HV47"/>
<dbReference type="Gene3D" id="1.10.3430.10">
    <property type="entry name" value="Ammonium transporter AmtB like domains"/>
    <property type="match status" value="1"/>
</dbReference>
<dbReference type="Proteomes" id="UP001178507">
    <property type="component" value="Unassembled WGS sequence"/>
</dbReference>
<dbReference type="PANTHER" id="PTHR43029:SF10">
    <property type="entry name" value="AMMONIUM TRANSPORTER MEP2"/>
    <property type="match status" value="1"/>
</dbReference>
<proteinExistence type="predicted"/>
<keyword evidence="6" id="KW-0924">Ammonia transport</keyword>
<dbReference type="SUPFAM" id="SSF111352">
    <property type="entry name" value="Ammonium transporter"/>
    <property type="match status" value="1"/>
</dbReference>
<evidence type="ECO:0000256" key="2">
    <source>
        <dbReference type="ARBA" id="ARBA00022448"/>
    </source>
</evidence>
<name>A0AA36HV47_9DINO</name>
<evidence type="ECO:0000313" key="8">
    <source>
        <dbReference type="EMBL" id="CAJ1375920.1"/>
    </source>
</evidence>
<dbReference type="InterPro" id="IPR029020">
    <property type="entry name" value="Ammonium/urea_transptr"/>
</dbReference>
<sequence length="220" mass="22944">MASSGMDMICMPDLSACIQFSLSLIAFAIVSGPQRIKYTIYVLLATWPLLVIDLSHIGSGVSAFIAGALIGSCRNFHKVPADVPFLILSGCLWFAYLGHSMHFVRTAFIAAAAAIMTWLCLERVQKSKTSRLGAFEGVLAGLGIIAPMHGTASTASACAAACSSASFGVAGGLVCYVSMALLGKIKIVDKTSEALGEAVERLGGAIVTGVSILDQCLIFF</sequence>
<keyword evidence="5 7" id="KW-0472">Membrane</keyword>
<evidence type="ECO:0000256" key="1">
    <source>
        <dbReference type="ARBA" id="ARBA00004141"/>
    </source>
</evidence>
<evidence type="ECO:0000256" key="4">
    <source>
        <dbReference type="ARBA" id="ARBA00022989"/>
    </source>
</evidence>
<evidence type="ECO:0000256" key="5">
    <source>
        <dbReference type="ARBA" id="ARBA00023136"/>
    </source>
</evidence>
<keyword evidence="9" id="KW-1185">Reference proteome</keyword>
<feature type="transmembrane region" description="Helical" evidence="7">
    <location>
        <begin position="164"/>
        <end position="182"/>
    </location>
</feature>
<organism evidence="8 9">
    <name type="scientific">Effrenium voratum</name>
    <dbReference type="NCBI Taxonomy" id="2562239"/>
    <lineage>
        <taxon>Eukaryota</taxon>
        <taxon>Sar</taxon>
        <taxon>Alveolata</taxon>
        <taxon>Dinophyceae</taxon>
        <taxon>Suessiales</taxon>
        <taxon>Symbiodiniaceae</taxon>
        <taxon>Effrenium</taxon>
    </lineage>
</organism>
<keyword evidence="4 7" id="KW-1133">Transmembrane helix</keyword>
<dbReference type="EMBL" id="CAUJNA010000347">
    <property type="protein sequence ID" value="CAJ1375920.1"/>
    <property type="molecule type" value="Genomic_DNA"/>
</dbReference>
<comment type="subcellular location">
    <subcellularLocation>
        <location evidence="1">Membrane</location>
        <topology evidence="1">Multi-pass membrane protein</topology>
    </subcellularLocation>
</comment>
<evidence type="ECO:0000256" key="3">
    <source>
        <dbReference type="ARBA" id="ARBA00022692"/>
    </source>
</evidence>